<feature type="domain" description="Beta-lactamase-related" evidence="2">
    <location>
        <begin position="35"/>
        <end position="306"/>
    </location>
</feature>
<name>A0A3B6VF23_BRAHW</name>
<accession>A0A3B6VF23</accession>
<protein>
    <submittedName>
        <fullName evidence="3">Beta-lactamase</fullName>
    </submittedName>
</protein>
<sequence>MDKFDTISSMLNKAAENNIVYNASYSFIKDNYIKNNYIGVYGTNNLNKVDNNSIYDLASLTKVVGTASMMLKLLDLGKINLDDKAVKFCSNFKDENITIEELLLHNSGLKADLEDKTNIDRNKIFDNTIINKENYHKTIYSDIGFIILGFIIENITNLNLDKAFKDYIFNSADMNNTSYYPSNKYYCIPTEITDKRGIICGEVHDSKAYALGEIGSAGLFSTLEDLNIFVCSILKDDEKILSHSSIKKLIDINFGDRTLGWDKRYGKYTLYHTGFTGTSILINLNSKEAMIILTNRIHPNRNNNTYLELREEINKIFMEE</sequence>
<dbReference type="SUPFAM" id="SSF56601">
    <property type="entry name" value="beta-lactamase/transpeptidase-like"/>
    <property type="match status" value="1"/>
</dbReference>
<evidence type="ECO:0000313" key="4">
    <source>
        <dbReference type="Proteomes" id="UP000001803"/>
    </source>
</evidence>
<dbReference type="KEGG" id="bhy:BHWA1_01756"/>
<evidence type="ECO:0000256" key="1">
    <source>
        <dbReference type="ARBA" id="ARBA00022801"/>
    </source>
</evidence>
<dbReference type="Proteomes" id="UP000001803">
    <property type="component" value="Chromosome"/>
</dbReference>
<dbReference type="EMBL" id="CP001357">
    <property type="protein sequence ID" value="ACN84221.1"/>
    <property type="molecule type" value="Genomic_DNA"/>
</dbReference>
<dbReference type="InterPro" id="IPR001466">
    <property type="entry name" value="Beta-lactam-related"/>
</dbReference>
<keyword evidence="1" id="KW-0378">Hydrolase</keyword>
<evidence type="ECO:0000313" key="3">
    <source>
        <dbReference type="EMBL" id="ACN84221.1"/>
    </source>
</evidence>
<dbReference type="PANTHER" id="PTHR43283:SF11">
    <property type="entry name" value="BETA-LACTAMASE-RELATED DOMAIN-CONTAINING PROTEIN"/>
    <property type="match status" value="1"/>
</dbReference>
<reference evidence="3 4" key="1">
    <citation type="journal article" date="2009" name="PLoS ONE">
        <title>Genome sequence of the pathogenic intestinal spirochete Brachyspira hyodysenteriae reveals adaptations to its lifestyle in the porcine large intestine.</title>
        <authorList>
            <person name="Bellgard M.I."/>
            <person name="Wanchanthuek P."/>
            <person name="La T."/>
            <person name="Ryan K."/>
            <person name="Moolhuijzen P."/>
            <person name="Albertyn Z."/>
            <person name="Shaban B."/>
            <person name="Motro Y."/>
            <person name="Dunn D.S."/>
            <person name="Schibeci D."/>
            <person name="Hunter A."/>
            <person name="Barrero R."/>
            <person name="Phillips N.D."/>
            <person name="Hampson D.J."/>
        </authorList>
    </citation>
    <scope>NUCLEOTIDE SEQUENCE [LARGE SCALE GENOMIC DNA]</scope>
    <source>
        <strain evidence="4">ATCC 49526 / WA1</strain>
    </source>
</reference>
<dbReference type="GO" id="GO:0016787">
    <property type="term" value="F:hydrolase activity"/>
    <property type="evidence" value="ECO:0007669"/>
    <property type="project" value="UniProtKB-KW"/>
</dbReference>
<organism evidence="3 4">
    <name type="scientific">Brachyspira hyodysenteriae (strain ATCC 49526 / WA1)</name>
    <dbReference type="NCBI Taxonomy" id="565034"/>
    <lineage>
        <taxon>Bacteria</taxon>
        <taxon>Pseudomonadati</taxon>
        <taxon>Spirochaetota</taxon>
        <taxon>Spirochaetia</taxon>
        <taxon>Brachyspirales</taxon>
        <taxon>Brachyspiraceae</taxon>
        <taxon>Brachyspira</taxon>
    </lineage>
</organism>
<dbReference type="Gene3D" id="3.40.710.10">
    <property type="entry name" value="DD-peptidase/beta-lactamase superfamily"/>
    <property type="match status" value="1"/>
</dbReference>
<dbReference type="PANTHER" id="PTHR43283">
    <property type="entry name" value="BETA-LACTAMASE-RELATED"/>
    <property type="match status" value="1"/>
</dbReference>
<dbReference type="InterPro" id="IPR050789">
    <property type="entry name" value="Diverse_Enzym_Activities"/>
</dbReference>
<gene>
    <name evidence="3" type="primary">bla</name>
    <name evidence="3" type="ordered locus">BHWA1_01756</name>
</gene>
<dbReference type="RefSeq" id="WP_012671261.1">
    <property type="nucleotide sequence ID" value="NC_012225.1"/>
</dbReference>
<dbReference type="Pfam" id="PF00144">
    <property type="entry name" value="Beta-lactamase"/>
    <property type="match status" value="1"/>
</dbReference>
<keyword evidence="4" id="KW-1185">Reference proteome</keyword>
<proteinExistence type="predicted"/>
<dbReference type="AlphaFoldDB" id="A0A3B6VF23"/>
<dbReference type="STRING" id="565034.BHWA1_01756"/>
<dbReference type="InterPro" id="IPR012338">
    <property type="entry name" value="Beta-lactam/transpept-like"/>
</dbReference>
<evidence type="ECO:0000259" key="2">
    <source>
        <dbReference type="Pfam" id="PF00144"/>
    </source>
</evidence>